<gene>
    <name evidence="1" type="ORF">BDV23DRAFT_166468</name>
</gene>
<dbReference type="AlphaFoldDB" id="A0A5N7BSW5"/>
<evidence type="ECO:0000313" key="1">
    <source>
        <dbReference type="EMBL" id="KAE8384617.1"/>
    </source>
</evidence>
<sequence>MLTHKCALWASSRRCFSSASVISALSVAVFYHDTGVLSFPVGLCYSTRTEFGQVGIVSSARDLHYFHGKDNHACIL</sequence>
<accession>A0A5N7BSW5</accession>
<feature type="non-terminal residue" evidence="1">
    <location>
        <position position="76"/>
    </location>
</feature>
<name>A0A5N7BSW5_PETAA</name>
<organism evidence="1">
    <name type="scientific">Petromyces alliaceus</name>
    <name type="common">Aspergillus alliaceus</name>
    <dbReference type="NCBI Taxonomy" id="209559"/>
    <lineage>
        <taxon>Eukaryota</taxon>
        <taxon>Fungi</taxon>
        <taxon>Dikarya</taxon>
        <taxon>Ascomycota</taxon>
        <taxon>Pezizomycotina</taxon>
        <taxon>Eurotiomycetes</taxon>
        <taxon>Eurotiomycetidae</taxon>
        <taxon>Eurotiales</taxon>
        <taxon>Aspergillaceae</taxon>
        <taxon>Aspergillus</taxon>
        <taxon>Aspergillus subgen. Circumdati</taxon>
    </lineage>
</organism>
<dbReference type="EMBL" id="ML735362">
    <property type="protein sequence ID" value="KAE8384617.1"/>
    <property type="molecule type" value="Genomic_DNA"/>
</dbReference>
<proteinExistence type="predicted"/>
<dbReference type="Proteomes" id="UP000326877">
    <property type="component" value="Unassembled WGS sequence"/>
</dbReference>
<reference evidence="1" key="1">
    <citation type="submission" date="2019-04" db="EMBL/GenBank/DDBJ databases">
        <title>Friends and foes A comparative genomics studyof 23 Aspergillus species from section Flavi.</title>
        <authorList>
            <consortium name="DOE Joint Genome Institute"/>
            <person name="Kjaerbolling I."/>
            <person name="Vesth T."/>
            <person name="Frisvad J.C."/>
            <person name="Nybo J.L."/>
            <person name="Theobald S."/>
            <person name="Kildgaard S."/>
            <person name="Isbrandt T."/>
            <person name="Kuo A."/>
            <person name="Sato A."/>
            <person name="Lyhne E.K."/>
            <person name="Kogle M.E."/>
            <person name="Wiebenga A."/>
            <person name="Kun R.S."/>
            <person name="Lubbers R.J."/>
            <person name="Makela M.R."/>
            <person name="Barry K."/>
            <person name="Chovatia M."/>
            <person name="Clum A."/>
            <person name="Daum C."/>
            <person name="Haridas S."/>
            <person name="He G."/>
            <person name="LaButti K."/>
            <person name="Lipzen A."/>
            <person name="Mondo S."/>
            <person name="Riley R."/>
            <person name="Salamov A."/>
            <person name="Simmons B.A."/>
            <person name="Magnuson J.K."/>
            <person name="Henrissat B."/>
            <person name="Mortensen U.H."/>
            <person name="Larsen T.O."/>
            <person name="Devries R.P."/>
            <person name="Grigoriev I.V."/>
            <person name="Machida M."/>
            <person name="Baker S.E."/>
            <person name="Andersen M.R."/>
        </authorList>
    </citation>
    <scope>NUCLEOTIDE SEQUENCE [LARGE SCALE GENOMIC DNA]</scope>
    <source>
        <strain evidence="1">IBT 14317</strain>
    </source>
</reference>
<protein>
    <submittedName>
        <fullName evidence="1">Uncharacterized protein</fullName>
    </submittedName>
</protein>